<reference evidence="1" key="2">
    <citation type="journal article" date="2015" name="Data Brief">
        <title>Shoot transcriptome of the giant reed, Arundo donax.</title>
        <authorList>
            <person name="Barrero R.A."/>
            <person name="Guerrero F.D."/>
            <person name="Moolhuijzen P."/>
            <person name="Goolsby J.A."/>
            <person name="Tidwell J."/>
            <person name="Bellgard S.E."/>
            <person name="Bellgard M.I."/>
        </authorList>
    </citation>
    <scope>NUCLEOTIDE SEQUENCE</scope>
    <source>
        <tissue evidence="1">Shoot tissue taken approximately 20 cm above the soil surface</tissue>
    </source>
</reference>
<accession>A0A0A9EHC4</accession>
<organism evidence="1">
    <name type="scientific">Arundo donax</name>
    <name type="common">Giant reed</name>
    <name type="synonym">Donax arundinaceus</name>
    <dbReference type="NCBI Taxonomy" id="35708"/>
    <lineage>
        <taxon>Eukaryota</taxon>
        <taxon>Viridiplantae</taxon>
        <taxon>Streptophyta</taxon>
        <taxon>Embryophyta</taxon>
        <taxon>Tracheophyta</taxon>
        <taxon>Spermatophyta</taxon>
        <taxon>Magnoliopsida</taxon>
        <taxon>Liliopsida</taxon>
        <taxon>Poales</taxon>
        <taxon>Poaceae</taxon>
        <taxon>PACMAD clade</taxon>
        <taxon>Arundinoideae</taxon>
        <taxon>Arundineae</taxon>
        <taxon>Arundo</taxon>
    </lineage>
</organism>
<name>A0A0A9EHC4_ARUDO</name>
<proteinExistence type="predicted"/>
<evidence type="ECO:0000313" key="1">
    <source>
        <dbReference type="EMBL" id="JAD97265.1"/>
    </source>
</evidence>
<dbReference type="EMBL" id="GBRH01200630">
    <property type="protein sequence ID" value="JAD97265.1"/>
    <property type="molecule type" value="Transcribed_RNA"/>
</dbReference>
<dbReference type="AlphaFoldDB" id="A0A0A9EHC4"/>
<protein>
    <submittedName>
        <fullName evidence="1">Uncharacterized protein</fullName>
    </submittedName>
</protein>
<sequence length="40" mass="4711">MPCRWHITWCFPTTDNLFRCFGLGGTHTIFFHLINKTPSI</sequence>
<reference evidence="1" key="1">
    <citation type="submission" date="2014-09" db="EMBL/GenBank/DDBJ databases">
        <authorList>
            <person name="Magalhaes I.L.F."/>
            <person name="Oliveira U."/>
            <person name="Santos F.R."/>
            <person name="Vidigal T.H.D.A."/>
            <person name="Brescovit A.D."/>
            <person name="Santos A.J."/>
        </authorList>
    </citation>
    <scope>NUCLEOTIDE SEQUENCE</scope>
    <source>
        <tissue evidence="1">Shoot tissue taken approximately 20 cm above the soil surface</tissue>
    </source>
</reference>